<dbReference type="EMBL" id="CP043875">
    <property type="protein sequence ID" value="WOF15486.1"/>
    <property type="molecule type" value="Genomic_DNA"/>
</dbReference>
<accession>A0AA97FDJ8</accession>
<dbReference type="GeneID" id="85228844"/>
<evidence type="ECO:0000313" key="1">
    <source>
        <dbReference type="EMBL" id="WOF15486.1"/>
    </source>
</evidence>
<dbReference type="AlphaFoldDB" id="A0AA97FDJ8"/>
<dbReference type="Gene3D" id="3.20.20.150">
    <property type="entry name" value="Divalent-metal-dependent TIM barrel enzymes"/>
    <property type="match status" value="1"/>
</dbReference>
<dbReference type="SUPFAM" id="SSF51658">
    <property type="entry name" value="Xylose isomerase-like"/>
    <property type="match status" value="1"/>
</dbReference>
<proteinExistence type="predicted"/>
<evidence type="ECO:0000313" key="2">
    <source>
        <dbReference type="Proteomes" id="UP001301797"/>
    </source>
</evidence>
<evidence type="ECO:0008006" key="3">
    <source>
        <dbReference type="Google" id="ProtNLM"/>
    </source>
</evidence>
<dbReference type="Proteomes" id="UP001301797">
    <property type="component" value="Chromosome"/>
</dbReference>
<sequence length="328" mass="38113">MNYKEFLNFSIYSFDIEKFNGDWNCLSEFLRENDIDGVELLVNFDPLPDNIPENIVGGVHLPSFMGWYRVWTDNKFKVPGFIDQDSLRYFYGGKTRSEIIKNFTDCIKFAEVTNPAYGVYHAGYMEAENTFSGNHGCTDRDVLRANAEMLNETAAGFPLGEPPYDIFIENLWWPGLTFLDESLTAEFMDMLEFKKWKFMLDTGHLMNATGKCRDEKNAIQCVMSVLEKQDKEVIDKIAGLHFHQSTSAEYQKNLKEPENFQKLDINEKFSAIMGHLKFFDEHRPFTSEKCREIVEFTEPDFITHEFTNKSVEEIEKCLSLQKSSLNIK</sequence>
<gene>
    <name evidence="1" type="ORF">F1737_01705</name>
</gene>
<name>A0AA97FDJ8_9EURY</name>
<reference evidence="1 2" key="1">
    <citation type="submission" date="2019-09" db="EMBL/GenBank/DDBJ databases">
        <title>The complete genome of Methanoplanus sp. FWC-SCC4.</title>
        <authorList>
            <person name="Chen S.-C."/>
            <person name="Zhou Y.-Z."/>
            <person name="Lai M.-C."/>
        </authorList>
    </citation>
    <scope>NUCLEOTIDE SEQUENCE [LARGE SCALE GENOMIC DNA]</scope>
    <source>
        <strain evidence="1 2">FWC-SCC4</strain>
    </source>
</reference>
<organism evidence="1 2">
    <name type="scientific">Methanochimaera problematica</name>
    <dbReference type="NCBI Taxonomy" id="2609417"/>
    <lineage>
        <taxon>Archaea</taxon>
        <taxon>Methanobacteriati</taxon>
        <taxon>Methanobacteriota</taxon>
        <taxon>Stenosarchaea group</taxon>
        <taxon>Methanomicrobia</taxon>
        <taxon>Methanomicrobiales</taxon>
        <taxon>Methanomicrobiaceae</taxon>
        <taxon>Methanochimaera</taxon>
    </lineage>
</organism>
<dbReference type="RefSeq" id="WP_317137056.1">
    <property type="nucleotide sequence ID" value="NZ_CP043875.1"/>
</dbReference>
<dbReference type="InterPro" id="IPR036237">
    <property type="entry name" value="Xyl_isomerase-like_sf"/>
</dbReference>
<dbReference type="KEGG" id="mefw:F1737_01705"/>
<protein>
    <recommendedName>
        <fullName evidence="3">Xylose isomerase-like TIM barrel domain-containing protein</fullName>
    </recommendedName>
</protein>
<keyword evidence="2" id="KW-1185">Reference proteome</keyword>